<dbReference type="GO" id="GO:0051787">
    <property type="term" value="F:misfolded protein binding"/>
    <property type="evidence" value="ECO:0007669"/>
    <property type="project" value="TreeGrafter"/>
</dbReference>
<dbReference type="SUPFAM" id="SSF81901">
    <property type="entry name" value="HCP-like"/>
    <property type="match status" value="1"/>
</dbReference>
<keyword evidence="2" id="KW-1185">Reference proteome</keyword>
<name>A0A9P4QK39_9PEZI</name>
<evidence type="ECO:0008006" key="3">
    <source>
        <dbReference type="Google" id="ProtNLM"/>
    </source>
</evidence>
<dbReference type="CDD" id="cd24145">
    <property type="entry name" value="Mgr3-like"/>
    <property type="match status" value="1"/>
</dbReference>
<dbReference type="InterPro" id="IPR040201">
    <property type="entry name" value="Mrg3-like"/>
</dbReference>
<dbReference type="GO" id="GO:0031942">
    <property type="term" value="C:i-AAA complex"/>
    <property type="evidence" value="ECO:0007669"/>
    <property type="project" value="TreeGrafter"/>
</dbReference>
<dbReference type="OrthoDB" id="10050400at2759"/>
<reference evidence="1" key="1">
    <citation type="journal article" date="2020" name="Stud. Mycol.">
        <title>101 Dothideomycetes genomes: a test case for predicting lifestyles and emergence of pathogens.</title>
        <authorList>
            <person name="Haridas S."/>
            <person name="Albert R."/>
            <person name="Binder M."/>
            <person name="Bloem J."/>
            <person name="Labutti K."/>
            <person name="Salamov A."/>
            <person name="Andreopoulos B."/>
            <person name="Baker S."/>
            <person name="Barry K."/>
            <person name="Bills G."/>
            <person name="Bluhm B."/>
            <person name="Cannon C."/>
            <person name="Castanera R."/>
            <person name="Culley D."/>
            <person name="Daum C."/>
            <person name="Ezra D."/>
            <person name="Gonzalez J."/>
            <person name="Henrissat B."/>
            <person name="Kuo A."/>
            <person name="Liang C."/>
            <person name="Lipzen A."/>
            <person name="Lutzoni F."/>
            <person name="Magnuson J."/>
            <person name="Mondo S."/>
            <person name="Nolan M."/>
            <person name="Ohm R."/>
            <person name="Pangilinan J."/>
            <person name="Park H.-J."/>
            <person name="Ramirez L."/>
            <person name="Alfaro M."/>
            <person name="Sun H."/>
            <person name="Tritt A."/>
            <person name="Yoshinaga Y."/>
            <person name="Zwiers L.-H."/>
            <person name="Turgeon B."/>
            <person name="Goodwin S."/>
            <person name="Spatafora J."/>
            <person name="Crous P."/>
            <person name="Grigoriev I."/>
        </authorList>
    </citation>
    <scope>NUCLEOTIDE SEQUENCE</scope>
    <source>
        <strain evidence="1">CBS 116435</strain>
    </source>
</reference>
<sequence length="375" mass="42119">MALATAFILFGVGTLAFVNYAYVHHILMPYHNYPEEVAVKLRRAVYYNNLIKQGYGTKEDAKNALKYYRQAVEVSEELGMDPFSDEVMGIKIQVGALMEHAQQFGKAAQVIEILRRDAMTWVNRYGDKPENRVKRTRLLAKCVAFSVKLGELYGHPNVHDRDAALERLVWAVETSLKESQRRASLGLSTEELELKEGMWLTPSEIGAALEDLGHRYEERDQHYLATPLFLQALSLNDKKGCHQVILMNNLATSLAQQNPRAAVEAQAYTLSSSISNTTQQTPTPQITTRESLIQNGITWAQKALDVAANIQPPERDDECDVGCAVALHNLGEFAEMQKDTMRARQKYKEAVSLSRAIGFEEGLEMSSARLRALKD</sequence>
<dbReference type="EMBL" id="MU003765">
    <property type="protein sequence ID" value="KAF2726217.1"/>
    <property type="molecule type" value="Genomic_DNA"/>
</dbReference>
<dbReference type="InterPro" id="IPR011990">
    <property type="entry name" value="TPR-like_helical_dom_sf"/>
</dbReference>
<dbReference type="AlphaFoldDB" id="A0A9P4QK39"/>
<dbReference type="PANTHER" id="PTHR28142:SF1">
    <property type="entry name" value="MITOCHONDRIAL INNER MEMBRANE I-AAA PROTEASE SUPERCOMPLEX SUBUNIT MGR3-RELATED"/>
    <property type="match status" value="1"/>
</dbReference>
<proteinExistence type="predicted"/>
<dbReference type="PANTHER" id="PTHR28142">
    <property type="entry name" value="MITOCHONDRIAL INNER MEMBRANE I-AAA PROTEASE SUPERCOMPLEX SUBUNIT MGR3-RELATED"/>
    <property type="match status" value="1"/>
</dbReference>
<protein>
    <recommendedName>
        <fullName evidence="3">TPR-like protein</fullName>
    </recommendedName>
</protein>
<evidence type="ECO:0000313" key="1">
    <source>
        <dbReference type="EMBL" id="KAF2726217.1"/>
    </source>
</evidence>
<gene>
    <name evidence="1" type="ORF">K431DRAFT_290071</name>
</gene>
<dbReference type="Gene3D" id="1.25.40.10">
    <property type="entry name" value="Tetratricopeptide repeat domain"/>
    <property type="match status" value="1"/>
</dbReference>
<comment type="caution">
    <text evidence="1">The sequence shown here is derived from an EMBL/GenBank/DDBJ whole genome shotgun (WGS) entry which is preliminary data.</text>
</comment>
<dbReference type="GO" id="GO:0006515">
    <property type="term" value="P:protein quality control for misfolded or incompletely synthesized proteins"/>
    <property type="evidence" value="ECO:0007669"/>
    <property type="project" value="TreeGrafter"/>
</dbReference>
<dbReference type="Proteomes" id="UP000799441">
    <property type="component" value="Unassembled WGS sequence"/>
</dbReference>
<evidence type="ECO:0000313" key="2">
    <source>
        <dbReference type="Proteomes" id="UP000799441"/>
    </source>
</evidence>
<organism evidence="1 2">
    <name type="scientific">Polychaeton citri CBS 116435</name>
    <dbReference type="NCBI Taxonomy" id="1314669"/>
    <lineage>
        <taxon>Eukaryota</taxon>
        <taxon>Fungi</taxon>
        <taxon>Dikarya</taxon>
        <taxon>Ascomycota</taxon>
        <taxon>Pezizomycotina</taxon>
        <taxon>Dothideomycetes</taxon>
        <taxon>Dothideomycetidae</taxon>
        <taxon>Capnodiales</taxon>
        <taxon>Capnodiaceae</taxon>
        <taxon>Polychaeton</taxon>
    </lineage>
</organism>
<accession>A0A9P4QK39</accession>